<dbReference type="Proteomes" id="UP000006790">
    <property type="component" value="Chromosome 2"/>
</dbReference>
<evidence type="ECO:0000256" key="1">
    <source>
        <dbReference type="SAM" id="Coils"/>
    </source>
</evidence>
<name>G8JNF4_ERECY</name>
<feature type="region of interest" description="Disordered" evidence="2">
    <location>
        <begin position="211"/>
        <end position="297"/>
    </location>
</feature>
<dbReference type="GO" id="GO:0006357">
    <property type="term" value="P:regulation of transcription by RNA polymerase II"/>
    <property type="evidence" value="ECO:0007669"/>
    <property type="project" value="EnsemblFungi"/>
</dbReference>
<dbReference type="eggNOG" id="ENOG502QS30">
    <property type="taxonomic scope" value="Eukaryota"/>
</dbReference>
<feature type="compositionally biased region" description="Low complexity" evidence="2">
    <location>
        <begin position="212"/>
        <end position="240"/>
    </location>
</feature>
<protein>
    <recommendedName>
        <fullName evidence="3">Spt20-like SEP domain-containing protein</fullName>
    </recommendedName>
</protein>
<feature type="compositionally biased region" description="Polar residues" evidence="2">
    <location>
        <begin position="241"/>
        <end position="254"/>
    </location>
</feature>
<accession>G8JNF4</accession>
<feature type="coiled-coil region" evidence="1">
    <location>
        <begin position="60"/>
        <end position="87"/>
    </location>
</feature>
<dbReference type="GO" id="GO:0036498">
    <property type="term" value="P:IRE1-mediated unfolded protein response"/>
    <property type="evidence" value="ECO:0007669"/>
    <property type="project" value="EnsemblFungi"/>
</dbReference>
<dbReference type="HOGENOM" id="CLU_431618_0_0_1"/>
<dbReference type="GO" id="GO:0006325">
    <property type="term" value="P:chromatin organization"/>
    <property type="evidence" value="ECO:0007669"/>
    <property type="project" value="EnsemblFungi"/>
</dbReference>
<dbReference type="GO" id="GO:0003712">
    <property type="term" value="F:transcription coregulator activity"/>
    <property type="evidence" value="ECO:0007669"/>
    <property type="project" value="EnsemblFungi"/>
</dbReference>
<evidence type="ECO:0000259" key="3">
    <source>
        <dbReference type="Pfam" id="PF12090"/>
    </source>
</evidence>
<dbReference type="OrthoDB" id="1932706at2759"/>
<keyword evidence="5" id="KW-1185">Reference proteome</keyword>
<dbReference type="AlphaFoldDB" id="G8JNF4"/>
<feature type="compositionally biased region" description="Polar residues" evidence="2">
    <location>
        <begin position="536"/>
        <end position="558"/>
    </location>
</feature>
<keyword evidence="1" id="KW-0175">Coiled coil</keyword>
<dbReference type="STRING" id="931890.G8JNF4"/>
<evidence type="ECO:0000313" key="5">
    <source>
        <dbReference type="Proteomes" id="UP000006790"/>
    </source>
</evidence>
<evidence type="ECO:0000313" key="4">
    <source>
        <dbReference type="EMBL" id="AET37764.1"/>
    </source>
</evidence>
<feature type="compositionally biased region" description="Polar residues" evidence="2">
    <location>
        <begin position="262"/>
        <end position="290"/>
    </location>
</feature>
<feature type="domain" description="Spt20-like SEP" evidence="3">
    <location>
        <begin position="268"/>
        <end position="364"/>
    </location>
</feature>
<dbReference type="InParanoid" id="G8JNF4"/>
<dbReference type="InterPro" id="IPR021950">
    <property type="entry name" value="Spt20"/>
</dbReference>
<sequence length="620" mass="68234">MNNRSSLGIPVNNQGTANSLYGAVKRPPSNSVNVGPASGNVNPLSTIQQQQATMAAQAAANQQVQQRLLLQQRLRQQQQQQQNFEQQIFQLLTTLNRKPKRLYQFTEDTDAILKKYEQFKPSFEFHIYENNYKICAPANTRLQQHQRTPQGTSEGLILNKNNETLKEFLEYVARGMIPDAIVEVLRDCNIQFYEGCLILQVYDHTNTVDVKQPQAGQGTSQQQQQSQQGPQQQRNIQQKQHLSNQGAQVSTSVPGSPPVDQAKQQTNTESESPQSQVKGDNSAKEATTGTAKDRLTTLKRPRMYRTLLKPNDLTRYYDMLSWADHTRFSDSVYQQLEAEILAITKRNLRLETNLNPFEHVDKMNSDEFLKPKWDEKTQACIYPHRELSTAASSKGVIGHIEQHEELPEHSSAYEQMMLIMSGRTTTTTTATLAASLAKRAELLGITGNSAKGSSSTGSGGSVSGSNSVAAAAVAAAAVVGSNVNNENNQFSRLKFVEQFRLNKEKKKQQAMNAAVSPAGYNQRISMSVPLTVQQIKQQKNPSGSQQAAQSMARNNSGNAAALPNGKRTATAEGEEKAKPKRQRKTTKKAMGEGGSVAKKRTTKKQASNTTAAVPGGSAAN</sequence>
<dbReference type="InterPro" id="IPR046468">
    <property type="entry name" value="Spt20-like_SEP"/>
</dbReference>
<evidence type="ECO:0000256" key="2">
    <source>
        <dbReference type="SAM" id="MobiDB-lite"/>
    </source>
</evidence>
<dbReference type="GO" id="GO:0000124">
    <property type="term" value="C:SAGA complex"/>
    <property type="evidence" value="ECO:0007669"/>
    <property type="project" value="EnsemblFungi"/>
</dbReference>
<dbReference type="EMBL" id="CP002498">
    <property type="protein sequence ID" value="AET37764.1"/>
    <property type="molecule type" value="Genomic_DNA"/>
</dbReference>
<dbReference type="GeneID" id="11472982"/>
<dbReference type="KEGG" id="erc:Ecym_2004"/>
<proteinExistence type="predicted"/>
<dbReference type="OMA" id="YDHTNTV"/>
<organism evidence="4 5">
    <name type="scientific">Eremothecium cymbalariae (strain CBS 270.75 / DBVPG 7215 / KCTC 17166 / NRRL Y-17582)</name>
    <name type="common">Yeast</name>
    <dbReference type="NCBI Taxonomy" id="931890"/>
    <lineage>
        <taxon>Eukaryota</taxon>
        <taxon>Fungi</taxon>
        <taxon>Dikarya</taxon>
        <taxon>Ascomycota</taxon>
        <taxon>Saccharomycotina</taxon>
        <taxon>Saccharomycetes</taxon>
        <taxon>Saccharomycetales</taxon>
        <taxon>Saccharomycetaceae</taxon>
        <taxon>Eremothecium</taxon>
    </lineage>
</organism>
<feature type="domain" description="Spt20-like SEP" evidence="3">
    <location>
        <begin position="117"/>
        <end position="241"/>
    </location>
</feature>
<dbReference type="PANTHER" id="PTHR13526:SF8">
    <property type="entry name" value="TRANSCRIPTION FACTOR SPT20 HOMOLOG"/>
    <property type="match status" value="1"/>
</dbReference>
<gene>
    <name evidence="4" type="ordered locus">Ecym_2004</name>
</gene>
<dbReference type="GO" id="GO:0046695">
    <property type="term" value="C:SLIK (SAGA-like) complex"/>
    <property type="evidence" value="ECO:0007669"/>
    <property type="project" value="EnsemblFungi"/>
</dbReference>
<feature type="compositionally biased region" description="Basic residues" evidence="2">
    <location>
        <begin position="578"/>
        <end position="587"/>
    </location>
</feature>
<reference evidence="5" key="1">
    <citation type="journal article" date="2012" name="G3 (Bethesda)">
        <title>Pichia sorbitophila, an interspecies yeast hybrid reveals early steps of genome resolution following polyploidization.</title>
        <authorList>
            <person name="Leh Louis V."/>
            <person name="Despons L."/>
            <person name="Friedrich A."/>
            <person name="Martin T."/>
            <person name="Durrens P."/>
            <person name="Casaregola S."/>
            <person name="Neuveglise C."/>
            <person name="Fairhead C."/>
            <person name="Marck C."/>
            <person name="Cruz J.A."/>
            <person name="Straub M.L."/>
            <person name="Kugler V."/>
            <person name="Sacerdot C."/>
            <person name="Uzunov Z."/>
            <person name="Thierry A."/>
            <person name="Weiss S."/>
            <person name="Bleykasten C."/>
            <person name="De Montigny J."/>
            <person name="Jacques N."/>
            <person name="Jung P."/>
            <person name="Lemaire M."/>
            <person name="Mallet S."/>
            <person name="Morel G."/>
            <person name="Richard G.F."/>
            <person name="Sarkar A."/>
            <person name="Savel G."/>
            <person name="Schacherer J."/>
            <person name="Seret M.L."/>
            <person name="Talla E."/>
            <person name="Samson G."/>
            <person name="Jubin C."/>
            <person name="Poulain J."/>
            <person name="Vacherie B."/>
            <person name="Barbe V."/>
            <person name="Pelletier E."/>
            <person name="Sherman D.J."/>
            <person name="Westhof E."/>
            <person name="Weissenbach J."/>
            <person name="Baret P.V."/>
            <person name="Wincker P."/>
            <person name="Gaillardin C."/>
            <person name="Dujon B."/>
            <person name="Souciet J.L."/>
        </authorList>
    </citation>
    <scope>NUCLEOTIDE SEQUENCE [LARGE SCALE GENOMIC DNA]</scope>
    <source>
        <strain evidence="5">CBS 270.75 / DBVPG 7215 / KCTC 17166 / NRRL Y-17582</strain>
    </source>
</reference>
<feature type="region of interest" description="Disordered" evidence="2">
    <location>
        <begin position="536"/>
        <end position="620"/>
    </location>
</feature>
<dbReference type="RefSeq" id="XP_003644581.1">
    <property type="nucleotide sequence ID" value="XM_003644533.1"/>
</dbReference>
<dbReference type="FunCoup" id="G8JNF4">
    <property type="interactions" value="411"/>
</dbReference>
<dbReference type="PANTHER" id="PTHR13526">
    <property type="entry name" value="TRANSCRIPTION FACTOR SPT20 HOMOLOG"/>
    <property type="match status" value="1"/>
</dbReference>
<dbReference type="Pfam" id="PF12090">
    <property type="entry name" value="Spt20_SEP"/>
    <property type="match status" value="2"/>
</dbReference>